<name>R7TW87_CAPTE</name>
<evidence type="ECO:0008006" key="5">
    <source>
        <dbReference type="Google" id="ProtNLM"/>
    </source>
</evidence>
<feature type="region of interest" description="Disordered" evidence="1">
    <location>
        <begin position="73"/>
        <end position="100"/>
    </location>
</feature>
<evidence type="ECO:0000313" key="4">
    <source>
        <dbReference type="Proteomes" id="UP000014760"/>
    </source>
</evidence>
<dbReference type="EnsemblMetazoa" id="CapteT211118">
    <property type="protein sequence ID" value="CapteP211118"/>
    <property type="gene ID" value="CapteG211118"/>
</dbReference>
<dbReference type="AlphaFoldDB" id="R7TW87"/>
<dbReference type="STRING" id="283909.R7TW87"/>
<accession>R7TW87</accession>
<proteinExistence type="predicted"/>
<reference evidence="4" key="1">
    <citation type="submission" date="2012-12" db="EMBL/GenBank/DDBJ databases">
        <authorList>
            <person name="Hellsten U."/>
            <person name="Grimwood J."/>
            <person name="Chapman J.A."/>
            <person name="Shapiro H."/>
            <person name="Aerts A."/>
            <person name="Otillar R.P."/>
            <person name="Terry A.Y."/>
            <person name="Boore J.L."/>
            <person name="Simakov O."/>
            <person name="Marletaz F."/>
            <person name="Cho S.-J."/>
            <person name="Edsinger-Gonzales E."/>
            <person name="Havlak P."/>
            <person name="Kuo D.-H."/>
            <person name="Larsson T."/>
            <person name="Lv J."/>
            <person name="Arendt D."/>
            <person name="Savage R."/>
            <person name="Osoegawa K."/>
            <person name="de Jong P."/>
            <person name="Lindberg D.R."/>
            <person name="Seaver E.C."/>
            <person name="Weisblat D.A."/>
            <person name="Putnam N.H."/>
            <person name="Grigoriev I.V."/>
            <person name="Rokhsar D.S."/>
        </authorList>
    </citation>
    <scope>NUCLEOTIDE SEQUENCE</scope>
    <source>
        <strain evidence="4">I ESC-2004</strain>
    </source>
</reference>
<dbReference type="EMBL" id="KB309187">
    <property type="protein sequence ID" value="ELT95250.1"/>
    <property type="molecule type" value="Genomic_DNA"/>
</dbReference>
<organism evidence="2">
    <name type="scientific">Capitella teleta</name>
    <name type="common">Polychaete worm</name>
    <dbReference type="NCBI Taxonomy" id="283909"/>
    <lineage>
        <taxon>Eukaryota</taxon>
        <taxon>Metazoa</taxon>
        <taxon>Spiralia</taxon>
        <taxon>Lophotrochozoa</taxon>
        <taxon>Annelida</taxon>
        <taxon>Polychaeta</taxon>
        <taxon>Sedentaria</taxon>
        <taxon>Scolecida</taxon>
        <taxon>Capitellidae</taxon>
        <taxon>Capitella</taxon>
    </lineage>
</organism>
<reference evidence="3" key="3">
    <citation type="submission" date="2015-06" db="UniProtKB">
        <authorList>
            <consortium name="EnsemblMetazoa"/>
        </authorList>
    </citation>
    <scope>IDENTIFICATION</scope>
</reference>
<evidence type="ECO:0000256" key="1">
    <source>
        <dbReference type="SAM" id="MobiDB-lite"/>
    </source>
</evidence>
<dbReference type="Proteomes" id="UP000014760">
    <property type="component" value="Unassembled WGS sequence"/>
</dbReference>
<protein>
    <recommendedName>
        <fullName evidence="5">Retrotransposon gag domain-containing protein</fullName>
    </recommendedName>
</protein>
<dbReference type="HOGENOM" id="CLU_807107_0_0_1"/>
<dbReference type="EMBL" id="AMQN01011928">
    <property type="status" value="NOT_ANNOTATED_CDS"/>
    <property type="molecule type" value="Genomic_DNA"/>
</dbReference>
<keyword evidence="4" id="KW-1185">Reference proteome</keyword>
<sequence length="344" mass="37672">MAECPAPSKSVPAPEVSHPTVNTVMEPTVTVSAGVDADNLGIGTTSSLIESSPAVSTVSFSVPLTVPLSDPLTSTFTSPSHPRSRPDSLLDTPLPPTRISSVITVPDVKPKRKTPKGSHLAGSDKQAMSDFINTTALTRDAVKRVGRCSGEKPTETLKWLRAIDECSQDRTTILWETSEGPLREFIKPCVNRYEWADLKQWVAERFISTDFTGRQQRALRELKQRADEPIEAAVAPTFCLQKEIAGALGTTCYSYFLPMYAAEITNKSAMDDAYPTDNNKNPEQHKILVRLYGRCLNSKGKAGYMMANGRPDTIEGAMVRTQARSGCRLSTIMTMELRGRESSD</sequence>
<evidence type="ECO:0000313" key="2">
    <source>
        <dbReference type="EMBL" id="ELT95250.1"/>
    </source>
</evidence>
<gene>
    <name evidence="2" type="ORF">CAPTEDRAFT_211118</name>
</gene>
<reference evidence="2 4" key="2">
    <citation type="journal article" date="2013" name="Nature">
        <title>Insights into bilaterian evolution from three spiralian genomes.</title>
        <authorList>
            <person name="Simakov O."/>
            <person name="Marletaz F."/>
            <person name="Cho S.J."/>
            <person name="Edsinger-Gonzales E."/>
            <person name="Havlak P."/>
            <person name="Hellsten U."/>
            <person name="Kuo D.H."/>
            <person name="Larsson T."/>
            <person name="Lv J."/>
            <person name="Arendt D."/>
            <person name="Savage R."/>
            <person name="Osoegawa K."/>
            <person name="de Jong P."/>
            <person name="Grimwood J."/>
            <person name="Chapman J.A."/>
            <person name="Shapiro H."/>
            <person name="Aerts A."/>
            <person name="Otillar R.P."/>
            <person name="Terry A.Y."/>
            <person name="Boore J.L."/>
            <person name="Grigoriev I.V."/>
            <person name="Lindberg D.R."/>
            <person name="Seaver E.C."/>
            <person name="Weisblat D.A."/>
            <person name="Putnam N.H."/>
            <person name="Rokhsar D.S."/>
        </authorList>
    </citation>
    <scope>NUCLEOTIDE SEQUENCE</scope>
    <source>
        <strain evidence="2 4">I ESC-2004</strain>
    </source>
</reference>
<evidence type="ECO:0000313" key="3">
    <source>
        <dbReference type="EnsemblMetazoa" id="CapteP211118"/>
    </source>
</evidence>